<evidence type="ECO:0000259" key="13">
    <source>
        <dbReference type="Pfam" id="PF00441"/>
    </source>
</evidence>
<evidence type="ECO:0000256" key="8">
    <source>
        <dbReference type="ARBA" id="ARBA00022827"/>
    </source>
</evidence>
<comment type="catalytic activity">
    <reaction evidence="11">
        <text>a long-chain 2,3-saturated fatty acyl-CoA + oxidized [electron-transfer flavoprotein] + H(+) = a long-chain (2E)-enoyl-CoA + reduced [electron-transfer flavoprotein]</text>
        <dbReference type="Rhea" id="RHEA:17721"/>
        <dbReference type="Rhea" id="RHEA-COMP:10685"/>
        <dbReference type="Rhea" id="RHEA-COMP:10686"/>
        <dbReference type="ChEBI" id="CHEBI:15378"/>
        <dbReference type="ChEBI" id="CHEBI:57692"/>
        <dbReference type="ChEBI" id="CHEBI:58307"/>
        <dbReference type="ChEBI" id="CHEBI:83721"/>
        <dbReference type="ChEBI" id="CHEBI:83727"/>
        <dbReference type="EC" id="1.3.8.8"/>
    </reaction>
</comment>
<feature type="domain" description="Acyl-CoA dehydrogenase C-terminal bacterial-type" evidence="15">
    <location>
        <begin position="518"/>
        <end position="801"/>
    </location>
</feature>
<comment type="catalytic activity">
    <reaction evidence="10">
        <text>a medium-chain 2,3-saturated fatty acyl-CoA + oxidized [electron-transfer flavoprotein] + H(+) = a medium-chain (2E)-enoyl-CoA + reduced [electron-transfer flavoprotein]</text>
        <dbReference type="Rhea" id="RHEA:14477"/>
        <dbReference type="Rhea" id="RHEA-COMP:10685"/>
        <dbReference type="Rhea" id="RHEA-COMP:10686"/>
        <dbReference type="ChEBI" id="CHEBI:15378"/>
        <dbReference type="ChEBI" id="CHEBI:57692"/>
        <dbReference type="ChEBI" id="CHEBI:58307"/>
        <dbReference type="ChEBI" id="CHEBI:83723"/>
        <dbReference type="ChEBI" id="CHEBI:83726"/>
        <dbReference type="EC" id="1.3.8.7"/>
    </reaction>
</comment>
<dbReference type="InterPro" id="IPR037069">
    <property type="entry name" value="AcylCoA_DH/ox_N_sf"/>
</dbReference>
<dbReference type="NCBIfam" id="NF007000">
    <property type="entry name" value="PRK09463.1"/>
    <property type="match status" value="1"/>
</dbReference>
<dbReference type="InterPro" id="IPR009100">
    <property type="entry name" value="AcylCoA_DH/oxidase_NM_dom_sf"/>
</dbReference>
<comment type="similarity">
    <text evidence="3">Belongs to the acyl-CoA dehydrogenase family.</text>
</comment>
<dbReference type="Gene3D" id="1.10.540.10">
    <property type="entry name" value="Acyl-CoA dehydrogenase/oxidase, N-terminal domain"/>
    <property type="match status" value="1"/>
</dbReference>
<keyword evidence="7" id="KW-0285">Flavoprotein</keyword>
<evidence type="ECO:0000259" key="14">
    <source>
        <dbReference type="Pfam" id="PF02771"/>
    </source>
</evidence>
<evidence type="ECO:0000256" key="10">
    <source>
        <dbReference type="ARBA" id="ARBA00047882"/>
    </source>
</evidence>
<evidence type="ECO:0000259" key="15">
    <source>
        <dbReference type="Pfam" id="PF09317"/>
    </source>
</evidence>
<dbReference type="Proteomes" id="UP001254759">
    <property type="component" value="Unassembled WGS sequence"/>
</dbReference>
<dbReference type="Pfam" id="PF02771">
    <property type="entry name" value="Acyl-CoA_dh_N"/>
    <property type="match status" value="1"/>
</dbReference>
<dbReference type="PANTHER" id="PTHR48083">
    <property type="entry name" value="MEDIUM-CHAIN SPECIFIC ACYL-COA DEHYDROGENASE, MITOCHONDRIAL-RELATED"/>
    <property type="match status" value="1"/>
</dbReference>
<evidence type="ECO:0000256" key="6">
    <source>
        <dbReference type="ARBA" id="ARBA00020144"/>
    </source>
</evidence>
<keyword evidence="17" id="KW-1185">Reference proteome</keyword>
<dbReference type="CDD" id="cd00567">
    <property type="entry name" value="ACAD"/>
    <property type="match status" value="1"/>
</dbReference>
<evidence type="ECO:0000256" key="11">
    <source>
        <dbReference type="ARBA" id="ARBA00049247"/>
    </source>
</evidence>
<dbReference type="EC" id="1.3.8.8" evidence="5"/>
<dbReference type="Gene3D" id="1.20.140.10">
    <property type="entry name" value="Butyryl-CoA Dehydrogenase, subunit A, domain 3"/>
    <property type="match status" value="1"/>
</dbReference>
<feature type="transmembrane region" description="Helical" evidence="12">
    <location>
        <begin position="27"/>
        <end position="42"/>
    </location>
</feature>
<dbReference type="InterPro" id="IPR046373">
    <property type="entry name" value="Acyl-CoA_Oxase/DH_mid-dom_sf"/>
</dbReference>
<evidence type="ECO:0000256" key="9">
    <source>
        <dbReference type="ARBA" id="ARBA00023002"/>
    </source>
</evidence>
<dbReference type="InterPro" id="IPR036250">
    <property type="entry name" value="AcylCo_DH-like_C"/>
</dbReference>
<dbReference type="PANTHER" id="PTHR48083:SF18">
    <property type="entry name" value="ACYL-COENZYME A DEHYDROGENASE"/>
    <property type="match status" value="1"/>
</dbReference>
<evidence type="ECO:0000256" key="2">
    <source>
        <dbReference type="ARBA" id="ARBA00005005"/>
    </source>
</evidence>
<dbReference type="NCBIfam" id="NF009586">
    <property type="entry name" value="PRK13026.1"/>
    <property type="match status" value="1"/>
</dbReference>
<dbReference type="InterPro" id="IPR015396">
    <property type="entry name" value="FadE_C"/>
</dbReference>
<gene>
    <name evidence="16" type="ORF">J2W94_000144</name>
</gene>
<evidence type="ECO:0000256" key="7">
    <source>
        <dbReference type="ARBA" id="ARBA00022630"/>
    </source>
</evidence>
<keyword evidence="12" id="KW-0812">Transmembrane</keyword>
<dbReference type="Pfam" id="PF09317">
    <property type="entry name" value="ACDH_C"/>
    <property type="match status" value="1"/>
</dbReference>
<dbReference type="EMBL" id="JAVDTT010000001">
    <property type="protein sequence ID" value="MDR6839880.1"/>
    <property type="molecule type" value="Genomic_DNA"/>
</dbReference>
<comment type="cofactor">
    <cofactor evidence="1">
        <name>FAD</name>
        <dbReference type="ChEBI" id="CHEBI:57692"/>
    </cofactor>
</comment>
<dbReference type="SUPFAM" id="SSF47203">
    <property type="entry name" value="Acyl-CoA dehydrogenase C-terminal domain-like"/>
    <property type="match status" value="1"/>
</dbReference>
<sequence length="826" mass="89925">MSIVAPFLAFLLVGAFAAYHRIRLAYWAAITATLLVACWLLGANHTATLVAAVLVALIAVPLLIPAIRKPLVTAPLLKFFRKVLPPLSQTERIALETGSVGFEGELFTGDPDWNKLLNYPKPQLSAEEQAFLDGPVEELCRMTNDWEITHVHADLPPELWAFIKKNKFFGMIIPKEYGGLGFSALAHHKVIQKIASVSSVVSSTVGVPNSLGPGELLNHYGTDEQKDYYLPRLAAGEEVPCFGLTGPFAGSDATSIPDFGIVCKGEWNGANVLGVKLTFDKRYITLAPVATLIGLAFRMYDPDKLIGDTRDIGITLALLPRETPGVEIGRRHFPLNSPFQNGPIHGKEVFIPLSQLIGGVDKAGLGWNMLNECLAVGRSITLPSTASGGAKAGALVTGAYARIRKQFGLSVGRFEGVEEALARIGGKAYAISALSQATAAAVDRGDVPSVPSAIAKYHCTEMGREVSKDVMDVVGGKGIILGPRNFAGRSWQAAPIAITVEGANIMTRSLLIFGQGAILCHPWVMKEMKAAGNPDQQAGLEEFDRNLFGHIGFAISNAVRSFWFGFTGAKIGSAPGDDYTRRYFRKLDRYSANLALMADVSMLLLGGKLKFKESLSGRLGDVLSHIYMTSAMLKRYHDEGAPVADQPLLAWAFHDSVHKIEQALSAALRNFPIRPVVWLLWPLIFPWGRRAVAPSDRLGHRVAALLMTPNEARDRLGEGVFLTPCENNPGGRINSYLAKAILAEPVERKFIKALKNSDIEALDFASQLDEGVHEGWITADERKQLEELREITLETITVDDFDAHELRSAGYYDRHRAESGQSREAA</sequence>
<dbReference type="SUPFAM" id="SSF56645">
    <property type="entry name" value="Acyl-CoA dehydrogenase NM domain-like"/>
    <property type="match status" value="1"/>
</dbReference>
<keyword evidence="9 16" id="KW-0560">Oxidoreductase</keyword>
<accession>A0ABU1RNI4</accession>
<evidence type="ECO:0000256" key="1">
    <source>
        <dbReference type="ARBA" id="ARBA00001974"/>
    </source>
</evidence>
<dbReference type="Pfam" id="PF00441">
    <property type="entry name" value="Acyl-CoA_dh_1"/>
    <property type="match status" value="1"/>
</dbReference>
<evidence type="ECO:0000313" key="17">
    <source>
        <dbReference type="Proteomes" id="UP001254759"/>
    </source>
</evidence>
<keyword evidence="12" id="KW-0472">Membrane</keyword>
<reference evidence="16 17" key="1">
    <citation type="submission" date="2023-07" db="EMBL/GenBank/DDBJ databases">
        <title>Sorghum-associated microbial communities from plants grown in Nebraska, USA.</title>
        <authorList>
            <person name="Schachtman D."/>
        </authorList>
    </citation>
    <scope>NUCLEOTIDE SEQUENCE [LARGE SCALE GENOMIC DNA]</scope>
    <source>
        <strain evidence="16 17">BE107</strain>
    </source>
</reference>
<evidence type="ECO:0000256" key="12">
    <source>
        <dbReference type="SAM" id="Phobius"/>
    </source>
</evidence>
<proteinExistence type="inferred from homology"/>
<dbReference type="GO" id="GO:0016491">
    <property type="term" value="F:oxidoreductase activity"/>
    <property type="evidence" value="ECO:0007669"/>
    <property type="project" value="UniProtKB-KW"/>
</dbReference>
<evidence type="ECO:0000256" key="3">
    <source>
        <dbReference type="ARBA" id="ARBA00009347"/>
    </source>
</evidence>
<evidence type="ECO:0000256" key="4">
    <source>
        <dbReference type="ARBA" id="ARBA00012033"/>
    </source>
</evidence>
<dbReference type="InterPro" id="IPR009075">
    <property type="entry name" value="AcylCo_DH/oxidase_C"/>
</dbReference>
<name>A0ABU1RNI4_9GAMM</name>
<protein>
    <recommendedName>
        <fullName evidence="6">Acyl-coenzyme A dehydrogenase</fullName>
        <ecNumber evidence="4">1.3.8.7</ecNumber>
        <ecNumber evidence="5">1.3.8.8</ecNumber>
    </recommendedName>
</protein>
<comment type="pathway">
    <text evidence="2">Lipid metabolism; fatty acid beta-oxidation.</text>
</comment>
<evidence type="ECO:0000256" key="5">
    <source>
        <dbReference type="ARBA" id="ARBA00012040"/>
    </source>
</evidence>
<dbReference type="InterPro" id="IPR013786">
    <property type="entry name" value="AcylCoA_DH/ox_N"/>
</dbReference>
<dbReference type="RefSeq" id="WP_310089689.1">
    <property type="nucleotide sequence ID" value="NZ_JAVDTT010000001.1"/>
</dbReference>
<dbReference type="EC" id="1.3.8.7" evidence="4"/>
<evidence type="ECO:0000313" key="16">
    <source>
        <dbReference type="EMBL" id="MDR6839880.1"/>
    </source>
</evidence>
<feature type="domain" description="Acyl-CoA dehydrogenase/oxidase C-terminal" evidence="13">
    <location>
        <begin position="366"/>
        <end position="509"/>
    </location>
</feature>
<feature type="domain" description="Acyl-CoA dehydrogenase/oxidase N-terminal" evidence="14">
    <location>
        <begin position="143"/>
        <end position="237"/>
    </location>
</feature>
<keyword evidence="8" id="KW-0274">FAD</keyword>
<dbReference type="InterPro" id="IPR050741">
    <property type="entry name" value="Acyl-CoA_dehydrogenase"/>
</dbReference>
<comment type="caution">
    <text evidence="16">The sequence shown here is derived from an EMBL/GenBank/DDBJ whole genome shotgun (WGS) entry which is preliminary data.</text>
</comment>
<feature type="transmembrane region" description="Helical" evidence="12">
    <location>
        <begin position="49"/>
        <end position="67"/>
    </location>
</feature>
<organism evidence="16 17">
    <name type="scientific">Pseudoxanthomonas sacheonensis</name>
    <dbReference type="NCBI Taxonomy" id="443615"/>
    <lineage>
        <taxon>Bacteria</taxon>
        <taxon>Pseudomonadati</taxon>
        <taxon>Pseudomonadota</taxon>
        <taxon>Gammaproteobacteria</taxon>
        <taxon>Lysobacterales</taxon>
        <taxon>Lysobacteraceae</taxon>
        <taxon>Pseudoxanthomonas</taxon>
    </lineage>
</organism>
<keyword evidence="12" id="KW-1133">Transmembrane helix</keyword>
<dbReference type="Gene3D" id="2.40.110.10">
    <property type="entry name" value="Butyryl-CoA Dehydrogenase, subunit A, domain 2"/>
    <property type="match status" value="1"/>
</dbReference>